<evidence type="ECO:0000313" key="1">
    <source>
        <dbReference type="EMBL" id="AOV62296.1"/>
    </source>
</evidence>
<name>A0A1D8KUH7_9CAUD</name>
<reference evidence="1 2" key="1">
    <citation type="journal article" date="2016" name="Virology">
        <title>The genomic content and context of auxiliary metabolic genes in marine cyanomyoviruses.</title>
        <authorList>
            <person name="Crummett L.T."/>
            <person name="Puxty R.J."/>
            <person name="Weihe C."/>
            <person name="Marston M.F."/>
            <person name="Martiny J.B."/>
        </authorList>
    </citation>
    <scope>NUCLEOTIDE SEQUENCE [LARGE SCALE GENOMIC DNA]</scope>
    <source>
        <strain evidence="1">0910SB42</strain>
    </source>
</reference>
<sequence>MSHTLQAPDYSPHFSTTMKTTLSTIFSRNNVMNALLALCTAIEFCYDMGARFGTWYRNGGNAQIRNAFVMTVAALLWLGETARLGYAVVRRDGPQWLAQANATRHRISRAFSYEYAA</sequence>
<protein>
    <submittedName>
        <fullName evidence="1">Uncharacterized protein</fullName>
    </submittedName>
</protein>
<accession>A0A1D8KUH7</accession>
<dbReference type="Proteomes" id="UP000226384">
    <property type="component" value="Segment"/>
</dbReference>
<proteinExistence type="predicted"/>
<dbReference type="EMBL" id="KU686213">
    <property type="protein sequence ID" value="AOV62296.1"/>
    <property type="molecule type" value="Genomic_DNA"/>
</dbReference>
<evidence type="ECO:0000313" key="2">
    <source>
        <dbReference type="Proteomes" id="UP000226384"/>
    </source>
</evidence>
<gene>
    <name evidence="1" type="ORF">S420910_107</name>
</gene>
<organism evidence="1 2">
    <name type="scientific">Synechococcus phage S-CAM7</name>
    <dbReference type="NCBI Taxonomy" id="1883368"/>
    <lineage>
        <taxon>Viruses</taxon>
        <taxon>Duplodnaviria</taxon>
        <taxon>Heunggongvirae</taxon>
        <taxon>Uroviricota</taxon>
        <taxon>Caudoviricetes</taxon>
        <taxon>Pantevenvirales</taxon>
        <taxon>Kyanoviridae</taxon>
        <taxon>Mazuvirus</taxon>
        <taxon>Mazuvirus scam7</taxon>
    </lineage>
</organism>